<dbReference type="GO" id="GO:2000001">
    <property type="term" value="P:regulation of DNA damage checkpoint"/>
    <property type="evidence" value="ECO:0007669"/>
    <property type="project" value="TreeGrafter"/>
</dbReference>
<sequence length="519" mass="59434">MPTAYELEREANIARNQALLEQIFQGEESLVSRKRKVEEDKANKKQAKPVGSEKRVKRETLDPPRRQSARLRREVVDPNESPAQRRKRESEAEKQRKKEEDERLEAEERARQARRPRHDDLELSTLLESSEPSEEDKSSLRTTLNKLVQKSYYRRIADRDDFTFEEDDRDREKEEVQGLRTRLQEMVVVSRAKVTQDRVYSSAFHPEKSKDIIFFGDKHGQLGIWDARAPPDEMEDEDGDITKDNREGGKYWRLQPHWPATSKSSLSCIKVDPIDSHSVFTSAYDCTLRTTSFVSNVSREIFSMDNTLICSFDISSSGNELWVSDAEGGLSHVDTREDKSKALRYELSGSKIGCVSINPTTPEMLLVASNDRTLKIWDARKLGEIPKGIQRSTRAHWLLSIPMANQLRIWDVSNNLQKRTSHFSFKPFCSINHDCQTGRWVTIFKAQWSPNPDAYPHFTVGNMRHSLDIYGCKGDLLVRLSDPNKISAVQAVTCSHPNIVERAASGNASGRCVLWAPLE</sequence>
<dbReference type="GO" id="GO:0005634">
    <property type="term" value="C:nucleus"/>
    <property type="evidence" value="ECO:0007669"/>
    <property type="project" value="TreeGrafter"/>
</dbReference>
<dbReference type="STRING" id="2282107.A0A286UWG1"/>
<comment type="similarity">
    <text evidence="1 6">Belongs to the WD repeat DDB2/WDR76 family.</text>
</comment>
<evidence type="ECO:0000256" key="1">
    <source>
        <dbReference type="ARBA" id="ARBA00005434"/>
    </source>
</evidence>
<dbReference type="AlphaFoldDB" id="A0A286UWG1"/>
<dbReference type="PANTHER" id="PTHR14773:SF0">
    <property type="entry name" value="WD REPEAT-CONTAINING PROTEIN 76"/>
    <property type="match status" value="1"/>
</dbReference>
<dbReference type="Gene3D" id="2.130.10.10">
    <property type="entry name" value="YVTN repeat-like/Quinoprotein amine dehydrogenase"/>
    <property type="match status" value="1"/>
</dbReference>
<comment type="caution">
    <text evidence="8">The sequence shown here is derived from an EMBL/GenBank/DDBJ whole genome shotgun (WGS) entry which is preliminary data.</text>
</comment>
<evidence type="ECO:0000256" key="6">
    <source>
        <dbReference type="RuleBase" id="RU365004"/>
    </source>
</evidence>
<evidence type="ECO:0000256" key="4">
    <source>
        <dbReference type="ARBA" id="ARBA00022737"/>
    </source>
</evidence>
<dbReference type="SUPFAM" id="SSF50978">
    <property type="entry name" value="WD40 repeat-like"/>
    <property type="match status" value="1"/>
</dbReference>
<evidence type="ECO:0000313" key="9">
    <source>
        <dbReference type="Proteomes" id="UP000217199"/>
    </source>
</evidence>
<feature type="repeat" description="WD" evidence="5">
    <location>
        <begin position="345"/>
        <end position="378"/>
    </location>
</feature>
<dbReference type="SMART" id="SM00320">
    <property type="entry name" value="WD40"/>
    <property type="match status" value="2"/>
</dbReference>
<dbReference type="Proteomes" id="UP000217199">
    <property type="component" value="Unassembled WGS sequence"/>
</dbReference>
<dbReference type="OrthoDB" id="9890280at2759"/>
<protein>
    <recommendedName>
        <fullName evidence="2 6">DNA damage-binding protein CMR1</fullName>
    </recommendedName>
</protein>
<dbReference type="GO" id="GO:0003677">
    <property type="term" value="F:DNA binding"/>
    <property type="evidence" value="ECO:0007669"/>
    <property type="project" value="UniProtKB-UniRule"/>
</dbReference>
<reference evidence="8 9" key="1">
    <citation type="journal article" date="2017" name="Mol. Ecol.">
        <title>Comparative and population genomic landscape of Phellinus noxius: A hypervariable fungus causing root rot in trees.</title>
        <authorList>
            <person name="Chung C.L."/>
            <person name="Lee T.J."/>
            <person name="Akiba M."/>
            <person name="Lee H.H."/>
            <person name="Kuo T.H."/>
            <person name="Liu D."/>
            <person name="Ke H.M."/>
            <person name="Yokoi T."/>
            <person name="Roa M.B."/>
            <person name="Lu M.J."/>
            <person name="Chang Y.Y."/>
            <person name="Ann P.J."/>
            <person name="Tsai J.N."/>
            <person name="Chen C.Y."/>
            <person name="Tzean S.S."/>
            <person name="Ota Y."/>
            <person name="Hattori T."/>
            <person name="Sahashi N."/>
            <person name="Liou R.F."/>
            <person name="Kikuchi T."/>
            <person name="Tsai I.J."/>
        </authorList>
    </citation>
    <scope>NUCLEOTIDE SEQUENCE [LARGE SCALE GENOMIC DNA]</scope>
    <source>
        <strain evidence="8 9">FFPRI411160</strain>
    </source>
</reference>
<evidence type="ECO:0000256" key="2">
    <source>
        <dbReference type="ARBA" id="ARBA00021132"/>
    </source>
</evidence>
<evidence type="ECO:0000256" key="7">
    <source>
        <dbReference type="SAM" id="MobiDB-lite"/>
    </source>
</evidence>
<evidence type="ECO:0000256" key="3">
    <source>
        <dbReference type="ARBA" id="ARBA00022574"/>
    </source>
</evidence>
<dbReference type="InterPro" id="IPR015943">
    <property type="entry name" value="WD40/YVTN_repeat-like_dom_sf"/>
</dbReference>
<accession>A0A286UWG1</accession>
<feature type="compositionally biased region" description="Basic and acidic residues" evidence="7">
    <location>
        <begin position="88"/>
        <end position="121"/>
    </location>
</feature>
<evidence type="ECO:0000313" key="8">
    <source>
        <dbReference type="EMBL" id="PAV23918.1"/>
    </source>
</evidence>
<dbReference type="PANTHER" id="PTHR14773">
    <property type="entry name" value="WD REPEAT-CONTAINING PROTEIN 76"/>
    <property type="match status" value="1"/>
</dbReference>
<feature type="region of interest" description="Disordered" evidence="7">
    <location>
        <begin position="30"/>
        <end position="140"/>
    </location>
</feature>
<feature type="compositionally biased region" description="Basic and acidic residues" evidence="7">
    <location>
        <begin position="51"/>
        <end position="76"/>
    </location>
</feature>
<dbReference type="InParanoid" id="A0A286UWG1"/>
<evidence type="ECO:0000256" key="5">
    <source>
        <dbReference type="PROSITE-ProRule" id="PRU00221"/>
    </source>
</evidence>
<proteinExistence type="inferred from homology"/>
<keyword evidence="4" id="KW-0677">Repeat</keyword>
<dbReference type="GO" id="GO:0006974">
    <property type="term" value="P:DNA damage response"/>
    <property type="evidence" value="ECO:0007669"/>
    <property type="project" value="UniProtKB-KW"/>
</dbReference>
<keyword evidence="9" id="KW-1185">Reference proteome</keyword>
<dbReference type="PROSITE" id="PS50082">
    <property type="entry name" value="WD_REPEATS_2"/>
    <property type="match status" value="1"/>
</dbReference>
<dbReference type="InterPro" id="IPR036322">
    <property type="entry name" value="WD40_repeat_dom_sf"/>
</dbReference>
<organism evidence="8 9">
    <name type="scientific">Pyrrhoderma noxium</name>
    <dbReference type="NCBI Taxonomy" id="2282107"/>
    <lineage>
        <taxon>Eukaryota</taxon>
        <taxon>Fungi</taxon>
        <taxon>Dikarya</taxon>
        <taxon>Basidiomycota</taxon>
        <taxon>Agaricomycotina</taxon>
        <taxon>Agaricomycetes</taxon>
        <taxon>Hymenochaetales</taxon>
        <taxon>Hymenochaetaceae</taxon>
        <taxon>Pyrrhoderma</taxon>
    </lineage>
</organism>
<keyword evidence="6" id="KW-0238">DNA-binding</keyword>
<comment type="function">
    <text evidence="6">DNA-binding protein that binds to both single- and double-stranded DNA. Binds preferentially to UV-damaged DNA. May be involved in DNA-metabolic processes.</text>
</comment>
<keyword evidence="3 5" id="KW-0853">WD repeat</keyword>
<dbReference type="EMBL" id="NBII01000001">
    <property type="protein sequence ID" value="PAV23918.1"/>
    <property type="molecule type" value="Genomic_DNA"/>
</dbReference>
<gene>
    <name evidence="8" type="ORF">PNOK_0098600</name>
</gene>
<dbReference type="InterPro" id="IPR001680">
    <property type="entry name" value="WD40_rpt"/>
</dbReference>
<name>A0A286UWG1_9AGAM</name>
<dbReference type="InterPro" id="IPR050853">
    <property type="entry name" value="WD_repeat_DNA-damage-binding"/>
</dbReference>
<keyword evidence="6" id="KW-0227">DNA damage</keyword>